<dbReference type="AlphaFoldDB" id="A0A369CGU9"/>
<comment type="caution">
    <text evidence="1">The sequence shown here is derived from an EMBL/GenBank/DDBJ whole genome shotgun (WGS) entry which is preliminary data.</text>
</comment>
<dbReference type="EMBL" id="QPJY01000001">
    <property type="protein sequence ID" value="RCX33300.1"/>
    <property type="molecule type" value="Genomic_DNA"/>
</dbReference>
<accession>A0A369CGU9</accession>
<name>A0A369CGU9_9GAMM</name>
<gene>
    <name evidence="1" type="ORF">DFQ59_101601</name>
</gene>
<protein>
    <submittedName>
        <fullName evidence="1">Uncharacterized protein</fullName>
    </submittedName>
</protein>
<dbReference type="Proteomes" id="UP000252707">
    <property type="component" value="Unassembled WGS sequence"/>
</dbReference>
<evidence type="ECO:0000313" key="2">
    <source>
        <dbReference type="Proteomes" id="UP000252707"/>
    </source>
</evidence>
<organism evidence="1 2">
    <name type="scientific">Thioalbus denitrificans</name>
    <dbReference type="NCBI Taxonomy" id="547122"/>
    <lineage>
        <taxon>Bacteria</taxon>
        <taxon>Pseudomonadati</taxon>
        <taxon>Pseudomonadota</taxon>
        <taxon>Gammaproteobacteria</taxon>
        <taxon>Chromatiales</taxon>
        <taxon>Ectothiorhodospiraceae</taxon>
        <taxon>Thioalbus</taxon>
    </lineage>
</organism>
<reference evidence="1 2" key="1">
    <citation type="submission" date="2018-07" db="EMBL/GenBank/DDBJ databases">
        <title>Genomic Encyclopedia of Type Strains, Phase IV (KMG-IV): sequencing the most valuable type-strain genomes for metagenomic binning, comparative biology and taxonomic classification.</title>
        <authorList>
            <person name="Goeker M."/>
        </authorList>
    </citation>
    <scope>NUCLEOTIDE SEQUENCE [LARGE SCALE GENOMIC DNA]</scope>
    <source>
        <strain evidence="1 2">DSM 26407</strain>
    </source>
</reference>
<proteinExistence type="predicted"/>
<dbReference type="RefSeq" id="WP_211314757.1">
    <property type="nucleotide sequence ID" value="NZ_QPJY01000001.1"/>
</dbReference>
<sequence>MNTRQQLGDLVLLRYRAAGHLRFSLPEDLCTDALPRLLRERVGELEGVYRVFVYPRYRKLSIRYLDTICSERDVILHLDAVISELASGRVRRRRKSRKEEAGAPAGGAVKGWKGRLLDHPWVDRVRERYRRAKATVTVLGNVASSKLKTSGSAPMSTEKLVINFLNDLLSFYLIKLHWDQITKQWLRHPLQYRYQLLSAFYLVFLLVRYRKAGGAKAGAAK</sequence>
<keyword evidence="2" id="KW-1185">Reference proteome</keyword>
<evidence type="ECO:0000313" key="1">
    <source>
        <dbReference type="EMBL" id="RCX33300.1"/>
    </source>
</evidence>